<organism evidence="2 3">
    <name type="scientific">Paraburkholderia bryophila</name>
    <dbReference type="NCBI Taxonomy" id="420952"/>
    <lineage>
        <taxon>Bacteria</taxon>
        <taxon>Pseudomonadati</taxon>
        <taxon>Pseudomonadota</taxon>
        <taxon>Betaproteobacteria</taxon>
        <taxon>Burkholderiales</taxon>
        <taxon>Burkholderiaceae</taxon>
        <taxon>Paraburkholderia</taxon>
    </lineage>
</organism>
<name>A0A329CVV2_9BURK</name>
<proteinExistence type="predicted"/>
<reference evidence="2 3" key="1">
    <citation type="submission" date="2018-06" db="EMBL/GenBank/DDBJ databases">
        <title>Genomic Encyclopedia of Type Strains, Phase III (KMG-III): the genomes of soil and plant-associated and newly described type strains.</title>
        <authorList>
            <person name="Whitman W."/>
        </authorList>
    </citation>
    <scope>NUCLEOTIDE SEQUENCE [LARGE SCALE GENOMIC DNA]</scope>
    <source>
        <strain evidence="2 3">LMG 23644</strain>
    </source>
</reference>
<accession>A0A329CVV2</accession>
<feature type="domain" description="DNA binding HTH" evidence="1">
    <location>
        <begin position="130"/>
        <end position="155"/>
    </location>
</feature>
<dbReference type="OrthoDB" id="9914811at2"/>
<dbReference type="Gene3D" id="1.10.10.60">
    <property type="entry name" value="Homeodomain-like"/>
    <property type="match status" value="1"/>
</dbReference>
<evidence type="ECO:0000313" key="2">
    <source>
        <dbReference type="EMBL" id="RAS35854.1"/>
    </source>
</evidence>
<dbReference type="Pfam" id="PF02954">
    <property type="entry name" value="HTH_8"/>
    <property type="match status" value="1"/>
</dbReference>
<dbReference type="Proteomes" id="UP000248918">
    <property type="component" value="Unassembled WGS sequence"/>
</dbReference>
<dbReference type="GO" id="GO:0043565">
    <property type="term" value="F:sequence-specific DNA binding"/>
    <property type="evidence" value="ECO:0007669"/>
    <property type="project" value="InterPro"/>
</dbReference>
<evidence type="ECO:0000259" key="1">
    <source>
        <dbReference type="Pfam" id="PF02954"/>
    </source>
</evidence>
<protein>
    <submittedName>
        <fullName evidence="2">Regulatory Fis family protein</fullName>
    </submittedName>
</protein>
<dbReference type="AlphaFoldDB" id="A0A329CVV2"/>
<dbReference type="InterPro" id="IPR002197">
    <property type="entry name" value="HTH_Fis"/>
</dbReference>
<evidence type="ECO:0000313" key="3">
    <source>
        <dbReference type="Proteomes" id="UP000248918"/>
    </source>
</evidence>
<gene>
    <name evidence="2" type="ORF">BX591_104182</name>
</gene>
<dbReference type="EMBL" id="QLTK01000004">
    <property type="protein sequence ID" value="RAS35854.1"/>
    <property type="molecule type" value="Genomic_DNA"/>
</dbReference>
<sequence>MTETIFADPAESLPGHLCPLFVMAAWVYGRDPSQETFLAGFARLTNALINAGSNGALAVYHPTTLLPYDVHNSGVTDEDDPITADWVASISDVLRWFNENGIEAARWMLEATNASLQSDERGSANRETAMHQALERNGGNKTKTAAEFGITRQRLSQIIGKRERSDDRKVIALTPQDPFGVTRKRG</sequence>
<comment type="caution">
    <text evidence="2">The sequence shown here is derived from an EMBL/GenBank/DDBJ whole genome shotgun (WGS) entry which is preliminary data.</text>
</comment>